<keyword evidence="3" id="KW-1185">Reference proteome</keyword>
<evidence type="ECO:0000313" key="3">
    <source>
        <dbReference type="Proteomes" id="UP001208771"/>
    </source>
</evidence>
<dbReference type="AlphaFoldDB" id="A0AAE3N0F0"/>
<feature type="domain" description="YjiS-like" evidence="1">
    <location>
        <begin position="51"/>
        <end position="82"/>
    </location>
</feature>
<reference evidence="2" key="1">
    <citation type="submission" date="2022-07" db="EMBL/GenBank/DDBJ databases">
        <title>Ectorhizobium quercum gen.nov., sp. nov.</title>
        <authorList>
            <person name="Ma T."/>
            <person name="Li Y."/>
        </authorList>
    </citation>
    <scope>NUCLEOTIDE SEQUENCE</scope>
    <source>
        <strain evidence="2">BDR2-2</strain>
    </source>
</reference>
<dbReference type="Proteomes" id="UP001208771">
    <property type="component" value="Unassembled WGS sequence"/>
</dbReference>
<organism evidence="2 3">
    <name type="scientific">Ectorhizobium quercum</name>
    <dbReference type="NCBI Taxonomy" id="2965071"/>
    <lineage>
        <taxon>Bacteria</taxon>
        <taxon>Pseudomonadati</taxon>
        <taxon>Pseudomonadota</taxon>
        <taxon>Alphaproteobacteria</taxon>
        <taxon>Hyphomicrobiales</taxon>
        <taxon>Rhizobiaceae</taxon>
        <taxon>Ectorhizobium</taxon>
    </lineage>
</organism>
<evidence type="ECO:0000259" key="1">
    <source>
        <dbReference type="Pfam" id="PF06568"/>
    </source>
</evidence>
<name>A0AAE3N0F0_9HYPH</name>
<dbReference type="RefSeq" id="WP_306411593.1">
    <property type="nucleotide sequence ID" value="NZ_JANFPI010000003.1"/>
</dbReference>
<accession>A0AAE3N0F0</accession>
<sequence length="97" mass="11564">MRKIDQYLSTIDTIYPDGYARESFSRQSGDMLDPRPLRFEHNRTLLSRLYAAWRAWAFKRHGRAVLRELSDEQLRDVGLTREKVGGHVRRTVFQELR</sequence>
<protein>
    <submittedName>
        <fullName evidence="2">DUF1127 domain-containing protein</fullName>
    </submittedName>
</protein>
<proteinExistence type="predicted"/>
<gene>
    <name evidence="2" type="ORF">NOF55_11985</name>
</gene>
<dbReference type="InterPro" id="IPR009506">
    <property type="entry name" value="YjiS-like"/>
</dbReference>
<dbReference type="Pfam" id="PF06568">
    <property type="entry name" value="YjiS-like"/>
    <property type="match status" value="1"/>
</dbReference>
<evidence type="ECO:0000313" key="2">
    <source>
        <dbReference type="EMBL" id="MCX8997821.1"/>
    </source>
</evidence>
<comment type="caution">
    <text evidence="2">The sequence shown here is derived from an EMBL/GenBank/DDBJ whole genome shotgun (WGS) entry which is preliminary data.</text>
</comment>
<dbReference type="EMBL" id="JANFPI010000003">
    <property type="protein sequence ID" value="MCX8997821.1"/>
    <property type="molecule type" value="Genomic_DNA"/>
</dbReference>